<evidence type="ECO:0000313" key="8">
    <source>
        <dbReference type="Proteomes" id="UP001054252"/>
    </source>
</evidence>
<dbReference type="GO" id="GO:0006508">
    <property type="term" value="P:proteolysis"/>
    <property type="evidence" value="ECO:0007669"/>
    <property type="project" value="UniProtKB-KW"/>
</dbReference>
<feature type="domain" description="Retrovirus-related Pol polyprotein from transposon TNT 1-94-like beta-barrel" evidence="6">
    <location>
        <begin position="170"/>
        <end position="249"/>
    </location>
</feature>
<reference evidence="7 8" key="1">
    <citation type="journal article" date="2021" name="Commun. Biol.">
        <title>The genome of Shorea leprosula (Dipterocarpaceae) highlights the ecological relevance of drought in aseasonal tropical rainforests.</title>
        <authorList>
            <person name="Ng K.K.S."/>
            <person name="Kobayashi M.J."/>
            <person name="Fawcett J.A."/>
            <person name="Hatakeyama M."/>
            <person name="Paape T."/>
            <person name="Ng C.H."/>
            <person name="Ang C.C."/>
            <person name="Tnah L.H."/>
            <person name="Lee C.T."/>
            <person name="Nishiyama T."/>
            <person name="Sese J."/>
            <person name="O'Brien M.J."/>
            <person name="Copetti D."/>
            <person name="Mohd Noor M.I."/>
            <person name="Ong R.C."/>
            <person name="Putra M."/>
            <person name="Sireger I.Z."/>
            <person name="Indrioko S."/>
            <person name="Kosugi Y."/>
            <person name="Izuno A."/>
            <person name="Isagi Y."/>
            <person name="Lee S.L."/>
            <person name="Shimizu K.K."/>
        </authorList>
    </citation>
    <scope>NUCLEOTIDE SEQUENCE [LARGE SCALE GENOMIC DNA]</scope>
    <source>
        <strain evidence="7">214</strain>
    </source>
</reference>
<gene>
    <name evidence="7" type="ORF">SLEP1_g4499</name>
</gene>
<dbReference type="AlphaFoldDB" id="A0AAV5HUP0"/>
<protein>
    <recommendedName>
        <fullName evidence="9">Reverse transcriptase Ty1/copia-type domain-containing protein</fullName>
    </recommendedName>
</protein>
<dbReference type="Pfam" id="PF07727">
    <property type="entry name" value="RVT_2"/>
    <property type="match status" value="1"/>
</dbReference>
<dbReference type="Pfam" id="PF22936">
    <property type="entry name" value="Pol_BBD"/>
    <property type="match status" value="1"/>
</dbReference>
<dbReference type="GO" id="GO:0008233">
    <property type="term" value="F:peptidase activity"/>
    <property type="evidence" value="ECO:0007669"/>
    <property type="project" value="UniProtKB-KW"/>
</dbReference>
<name>A0AAV5HUP0_9ROSI</name>
<proteinExistence type="predicted"/>
<feature type="region of interest" description="Disordered" evidence="4">
    <location>
        <begin position="70"/>
        <end position="101"/>
    </location>
</feature>
<dbReference type="EMBL" id="BPVZ01000004">
    <property type="protein sequence ID" value="GKU90510.1"/>
    <property type="molecule type" value="Genomic_DNA"/>
</dbReference>
<evidence type="ECO:0000313" key="7">
    <source>
        <dbReference type="EMBL" id="GKU90510.1"/>
    </source>
</evidence>
<keyword evidence="2" id="KW-0479">Metal-binding</keyword>
<dbReference type="PANTHER" id="PTHR42648:SF18">
    <property type="entry name" value="RETROTRANSPOSON, UNCLASSIFIED-LIKE PROTEIN"/>
    <property type="match status" value="1"/>
</dbReference>
<feature type="region of interest" description="Disordered" evidence="4">
    <location>
        <begin position="432"/>
        <end position="471"/>
    </location>
</feature>
<sequence>MEESKILDERMRRIIIHGIRPKFEAFITAVQGWQTQPTVDELENLLIDQEAQGKQAIEGAQKTEEEALFSGRGRGRGKYSTREGLYNTRGGSKGKGRSQSIKGHFARDYRYKKGSVQGNVATSKEEGNHSDKEWDMHASCATLEIDTEVEANQVALLASNQSRVDYSKNWIIDSGAASHITRDEEKLLNLSEYKGNRVVVTADDTQLPIKQIGDVVITPRTSSQQVKVKNVLHVSRMKKNLLSVAQLTAPKNYVVFRLKDVKVMMNKSMVKGLPKLEVHKDAVCARCQYGKAHQLPYQDSKFKAKEPLQLVHSDVFGKVKQSSIGGAQYMVTFTDDYSRLPQATLGFISPFEKLWNIKPVSDAFFLAMMIKGKDGGAVTQILGIVVFLEMLCLMKHLLGGLHNRMLDTQEVVEKEKEITPKRIVSPWQTGVREPMTEETRQGEVEKAKQQHEQQLRHSTRERKPNPKVKTWPDGKIERYKASLVARGFSQQYGIDYDETYNLIPKITTVRVLLALATSKSMKMWQMDLKNAFLHGEIDREIYMEQPCGFEDKRHLEYVCKLKKALYGLK</sequence>
<feature type="domain" description="Reverse transcriptase Ty1/copia-type" evidence="5">
    <location>
        <begin position="475"/>
        <end position="569"/>
    </location>
</feature>
<keyword evidence="1" id="KW-0645">Protease</keyword>
<keyword evidence="8" id="KW-1185">Reference proteome</keyword>
<dbReference type="InterPro" id="IPR039537">
    <property type="entry name" value="Retrotran_Ty1/copia-like"/>
</dbReference>
<evidence type="ECO:0000256" key="4">
    <source>
        <dbReference type="SAM" id="MobiDB-lite"/>
    </source>
</evidence>
<evidence type="ECO:0000259" key="5">
    <source>
        <dbReference type="Pfam" id="PF07727"/>
    </source>
</evidence>
<organism evidence="7 8">
    <name type="scientific">Rubroshorea leprosula</name>
    <dbReference type="NCBI Taxonomy" id="152421"/>
    <lineage>
        <taxon>Eukaryota</taxon>
        <taxon>Viridiplantae</taxon>
        <taxon>Streptophyta</taxon>
        <taxon>Embryophyta</taxon>
        <taxon>Tracheophyta</taxon>
        <taxon>Spermatophyta</taxon>
        <taxon>Magnoliopsida</taxon>
        <taxon>eudicotyledons</taxon>
        <taxon>Gunneridae</taxon>
        <taxon>Pentapetalae</taxon>
        <taxon>rosids</taxon>
        <taxon>malvids</taxon>
        <taxon>Malvales</taxon>
        <taxon>Dipterocarpaceae</taxon>
        <taxon>Rubroshorea</taxon>
    </lineage>
</organism>
<feature type="compositionally biased region" description="Basic and acidic residues" evidence="4">
    <location>
        <begin position="434"/>
        <end position="455"/>
    </location>
</feature>
<evidence type="ECO:0008006" key="9">
    <source>
        <dbReference type="Google" id="ProtNLM"/>
    </source>
</evidence>
<comment type="caution">
    <text evidence="7">The sequence shown here is derived from an EMBL/GenBank/DDBJ whole genome shotgun (WGS) entry which is preliminary data.</text>
</comment>
<evidence type="ECO:0000256" key="2">
    <source>
        <dbReference type="ARBA" id="ARBA00022723"/>
    </source>
</evidence>
<dbReference type="GO" id="GO:0046872">
    <property type="term" value="F:metal ion binding"/>
    <property type="evidence" value="ECO:0007669"/>
    <property type="project" value="UniProtKB-KW"/>
</dbReference>
<evidence type="ECO:0000256" key="1">
    <source>
        <dbReference type="ARBA" id="ARBA00022670"/>
    </source>
</evidence>
<dbReference type="InterPro" id="IPR054722">
    <property type="entry name" value="PolX-like_BBD"/>
</dbReference>
<dbReference type="PANTHER" id="PTHR42648">
    <property type="entry name" value="TRANSPOSASE, PUTATIVE-RELATED"/>
    <property type="match status" value="1"/>
</dbReference>
<evidence type="ECO:0000256" key="3">
    <source>
        <dbReference type="ARBA" id="ARBA00022801"/>
    </source>
</evidence>
<dbReference type="InterPro" id="IPR013103">
    <property type="entry name" value="RVT_2"/>
</dbReference>
<accession>A0AAV5HUP0</accession>
<dbReference type="Proteomes" id="UP001054252">
    <property type="component" value="Unassembled WGS sequence"/>
</dbReference>
<evidence type="ECO:0000259" key="6">
    <source>
        <dbReference type="Pfam" id="PF22936"/>
    </source>
</evidence>
<keyword evidence="3" id="KW-0378">Hydrolase</keyword>